<accession>A0A4S8M3M0</accession>
<feature type="compositionally biased region" description="Basic and acidic residues" evidence="1">
    <location>
        <begin position="670"/>
        <end position="679"/>
    </location>
</feature>
<feature type="compositionally biased region" description="Acidic residues" evidence="1">
    <location>
        <begin position="682"/>
        <end position="702"/>
    </location>
</feature>
<feature type="region of interest" description="Disordered" evidence="1">
    <location>
        <begin position="264"/>
        <end position="289"/>
    </location>
</feature>
<feature type="compositionally biased region" description="Low complexity" evidence="1">
    <location>
        <begin position="618"/>
        <end position="650"/>
    </location>
</feature>
<dbReference type="AlphaFoldDB" id="A0A4S8M3M0"/>
<evidence type="ECO:0000313" key="3">
    <source>
        <dbReference type="Proteomes" id="UP000297245"/>
    </source>
</evidence>
<feature type="region of interest" description="Disordered" evidence="1">
    <location>
        <begin position="384"/>
        <end position="421"/>
    </location>
</feature>
<feature type="compositionally biased region" description="Polar residues" evidence="1">
    <location>
        <begin position="961"/>
        <end position="971"/>
    </location>
</feature>
<name>A0A4S8M3M0_DENBC</name>
<protein>
    <submittedName>
        <fullName evidence="2">Uncharacterized protein</fullName>
    </submittedName>
</protein>
<feature type="region of interest" description="Disordered" evidence="1">
    <location>
        <begin position="1"/>
        <end position="73"/>
    </location>
</feature>
<feature type="region of interest" description="Disordered" evidence="1">
    <location>
        <begin position="441"/>
        <end position="736"/>
    </location>
</feature>
<reference evidence="2 3" key="1">
    <citation type="journal article" date="2019" name="Nat. Ecol. Evol.">
        <title>Megaphylogeny resolves global patterns of mushroom evolution.</title>
        <authorList>
            <person name="Varga T."/>
            <person name="Krizsan K."/>
            <person name="Foldi C."/>
            <person name="Dima B."/>
            <person name="Sanchez-Garcia M."/>
            <person name="Sanchez-Ramirez S."/>
            <person name="Szollosi G.J."/>
            <person name="Szarkandi J.G."/>
            <person name="Papp V."/>
            <person name="Albert L."/>
            <person name="Andreopoulos W."/>
            <person name="Angelini C."/>
            <person name="Antonin V."/>
            <person name="Barry K.W."/>
            <person name="Bougher N.L."/>
            <person name="Buchanan P."/>
            <person name="Buyck B."/>
            <person name="Bense V."/>
            <person name="Catcheside P."/>
            <person name="Chovatia M."/>
            <person name="Cooper J."/>
            <person name="Damon W."/>
            <person name="Desjardin D."/>
            <person name="Finy P."/>
            <person name="Geml J."/>
            <person name="Haridas S."/>
            <person name="Hughes K."/>
            <person name="Justo A."/>
            <person name="Karasinski D."/>
            <person name="Kautmanova I."/>
            <person name="Kiss B."/>
            <person name="Kocsube S."/>
            <person name="Kotiranta H."/>
            <person name="LaButti K.M."/>
            <person name="Lechner B.E."/>
            <person name="Liimatainen K."/>
            <person name="Lipzen A."/>
            <person name="Lukacs Z."/>
            <person name="Mihaltcheva S."/>
            <person name="Morgado L.N."/>
            <person name="Niskanen T."/>
            <person name="Noordeloos M.E."/>
            <person name="Ohm R.A."/>
            <person name="Ortiz-Santana B."/>
            <person name="Ovrebo C."/>
            <person name="Racz N."/>
            <person name="Riley R."/>
            <person name="Savchenko A."/>
            <person name="Shiryaev A."/>
            <person name="Soop K."/>
            <person name="Spirin V."/>
            <person name="Szebenyi C."/>
            <person name="Tomsovsky M."/>
            <person name="Tulloss R.E."/>
            <person name="Uehling J."/>
            <person name="Grigoriev I.V."/>
            <person name="Vagvolgyi C."/>
            <person name="Papp T."/>
            <person name="Martin F.M."/>
            <person name="Miettinen O."/>
            <person name="Hibbett D.S."/>
            <person name="Nagy L.G."/>
        </authorList>
    </citation>
    <scope>NUCLEOTIDE SEQUENCE [LARGE SCALE GENOMIC DNA]</scope>
    <source>
        <strain evidence="2 3">CBS 962.96</strain>
    </source>
</reference>
<feature type="compositionally biased region" description="Basic and acidic residues" evidence="1">
    <location>
        <begin position="857"/>
        <end position="876"/>
    </location>
</feature>
<dbReference type="Proteomes" id="UP000297245">
    <property type="component" value="Unassembled WGS sequence"/>
</dbReference>
<dbReference type="OrthoDB" id="3357948at2759"/>
<feature type="compositionally biased region" description="Basic and acidic residues" evidence="1">
    <location>
        <begin position="450"/>
        <end position="515"/>
    </location>
</feature>
<feature type="compositionally biased region" description="Polar residues" evidence="1">
    <location>
        <begin position="396"/>
        <end position="417"/>
    </location>
</feature>
<feature type="compositionally biased region" description="Polar residues" evidence="1">
    <location>
        <begin position="14"/>
        <end position="25"/>
    </location>
</feature>
<keyword evidence="3" id="KW-1185">Reference proteome</keyword>
<feature type="compositionally biased region" description="Low complexity" evidence="1">
    <location>
        <begin position="384"/>
        <end position="394"/>
    </location>
</feature>
<proteinExistence type="predicted"/>
<feature type="region of interest" description="Disordered" evidence="1">
    <location>
        <begin position="949"/>
        <end position="986"/>
    </location>
</feature>
<feature type="compositionally biased region" description="Low complexity" evidence="1">
    <location>
        <begin position="266"/>
        <end position="276"/>
    </location>
</feature>
<feature type="compositionally biased region" description="Basic residues" evidence="1">
    <location>
        <begin position="653"/>
        <end position="669"/>
    </location>
</feature>
<feature type="compositionally biased region" description="Basic residues" evidence="1">
    <location>
        <begin position="718"/>
        <end position="728"/>
    </location>
</feature>
<gene>
    <name evidence="2" type="ORF">K435DRAFT_838965</name>
</gene>
<dbReference type="EMBL" id="ML179169">
    <property type="protein sequence ID" value="THU96754.1"/>
    <property type="molecule type" value="Genomic_DNA"/>
</dbReference>
<feature type="compositionally biased region" description="Basic residues" evidence="1">
    <location>
        <begin position="516"/>
        <end position="526"/>
    </location>
</feature>
<feature type="region of interest" description="Disordered" evidence="1">
    <location>
        <begin position="835"/>
        <end position="893"/>
    </location>
</feature>
<organism evidence="2 3">
    <name type="scientific">Dendrothele bispora (strain CBS 962.96)</name>
    <dbReference type="NCBI Taxonomy" id="1314807"/>
    <lineage>
        <taxon>Eukaryota</taxon>
        <taxon>Fungi</taxon>
        <taxon>Dikarya</taxon>
        <taxon>Basidiomycota</taxon>
        <taxon>Agaricomycotina</taxon>
        <taxon>Agaricomycetes</taxon>
        <taxon>Agaricomycetidae</taxon>
        <taxon>Agaricales</taxon>
        <taxon>Agaricales incertae sedis</taxon>
        <taxon>Dendrothele</taxon>
    </lineage>
</organism>
<evidence type="ECO:0000256" key="1">
    <source>
        <dbReference type="SAM" id="MobiDB-lite"/>
    </source>
</evidence>
<feature type="compositionally biased region" description="Pro residues" evidence="1">
    <location>
        <begin position="598"/>
        <end position="612"/>
    </location>
</feature>
<evidence type="ECO:0000313" key="2">
    <source>
        <dbReference type="EMBL" id="THU96754.1"/>
    </source>
</evidence>
<sequence length="1161" mass="128133">MPSNTYRHRPDDYTINSLSNFSFGNPATPAHRLEDNEVGPTDVTPRPSVIAPPVHTPSSRHRDGTDVEFSSDDDHDIYDYDEEAMKIEVSSARFSDGRRASMPSEDLLYERERGDSVGTLRRNSSAFHQTATSISVSAPRANNNNEDVGFDLAYITSGIADGSPTVLDFVRRPSAISLAPSSATPRGSAGQQSFFWSWGGLGLRRPSTVTVATNSSGGGTSAIFQHDDSFARRLNNWGGENYREQRKDWTFHRDPRADKMFHNIPTSSASTSSGATLFGARPTTADRETDKKNRLPANWKGMQIGSEEVWRNDSVGSFMVQREEVGRKPEQADAIKGPQQRLLIRDIRHRETGARPEHPPVVVHKHSKTMAFSISRYYKSASSHLHSPSSVAGSPRPSTVVSRGHTTAPSQAQQPRSSRIVLLAPRRVQEAFTSTRTTGMLADYGLLGGDGEREKRHREREREKARKEKEKREKGKAKEKDKDKDKDKDRDKDKDKGKEKEKEKDLTGKEKERRKSVLGGGGKKKISSQPSSSNLKDSDRGTKSEGFVVSETRRPEGGPSDSSDAFDEVGVMSAPERLRPPSSSATSSASGHGYGPGSQPPMPILPHPPNGPSMPYDSSASASSTTSLQSSSASTSTSTSNVATTPSSSAYPQRHHPPPSVIRKHRSYRRPYDHEHDGYYQDWEDNDDEYDDDEEMNDDDYDGYGLDHDHGDLLNPRRFPRRRRRPSRTPHSETYGTVDVSQFNALQKQFKNNSHLTYTQSYEGKLSLFDRLTGRSNRVTGKVSTKGVSARDGVLRAGGAGASFEPPWVTFPSRGKQEEHKKMINSLNSSFQDVGLLPSVPRDMRGKDSRSWAGSGKEMRKKDKDRVKSRDRRDASEASITSDTKSSDPDAEEYDVFENIPSDSLYMLLPLWPGDTDGPSARDHPHRRLNLPIEKRMFLLVCYKEIVPEPPTPSSATTSSGVSIGTDSESATGHKKPPPTSSWEKKDDKNILLPGFIITARQVSYADLQGSGVRVPDEGLTVFGPLEEAINEMPGKTGLEGYDTSNFIWGVTEGDPQNPTADSDMGESGTILPPDEKTIRMLDTIVGVCHSREAGIEFDPEALIALGLAKVLNPLPRGKIAEEVEEEQRQMAMRRKLTPVGKAVVQMIWVGGLALTSFGPI</sequence>